<sequence>MARSNDAVEGGRRHHTHGVCPYTSTPTTPSEMIVPAVQGVTGPARERAQARQRTPACVWSLRPLALRSGNYSAVPVTLSEADWNDEARSAGVFARPRRRAPKISSRRRKNMAEKALVGLLREATKRT</sequence>
<feature type="region of interest" description="Disordered" evidence="1">
    <location>
        <begin position="1"/>
        <end position="30"/>
    </location>
</feature>
<evidence type="ECO:0000256" key="1">
    <source>
        <dbReference type="SAM" id="MobiDB-lite"/>
    </source>
</evidence>
<dbReference type="AlphaFoldDB" id="A0A8H3EEG7"/>
<accession>A0A8H3EEG7</accession>
<name>A0A8H3EEG7_9LECA</name>
<dbReference type="Proteomes" id="UP000664203">
    <property type="component" value="Unassembled WGS sequence"/>
</dbReference>
<keyword evidence="3" id="KW-1185">Reference proteome</keyword>
<comment type="caution">
    <text evidence="2">The sequence shown here is derived from an EMBL/GenBank/DDBJ whole genome shotgun (WGS) entry which is preliminary data.</text>
</comment>
<evidence type="ECO:0000313" key="2">
    <source>
        <dbReference type="EMBL" id="CAF9903163.1"/>
    </source>
</evidence>
<gene>
    <name evidence="2" type="ORF">ALECFALPRED_000152</name>
</gene>
<reference evidence="2" key="1">
    <citation type="submission" date="2021-03" db="EMBL/GenBank/DDBJ databases">
        <authorList>
            <person name="Tagirdzhanova G."/>
        </authorList>
    </citation>
    <scope>NUCLEOTIDE SEQUENCE</scope>
</reference>
<organism evidence="2 3">
    <name type="scientific">Alectoria fallacina</name>
    <dbReference type="NCBI Taxonomy" id="1903189"/>
    <lineage>
        <taxon>Eukaryota</taxon>
        <taxon>Fungi</taxon>
        <taxon>Dikarya</taxon>
        <taxon>Ascomycota</taxon>
        <taxon>Pezizomycotina</taxon>
        <taxon>Lecanoromycetes</taxon>
        <taxon>OSLEUM clade</taxon>
        <taxon>Lecanoromycetidae</taxon>
        <taxon>Lecanorales</taxon>
        <taxon>Lecanorineae</taxon>
        <taxon>Parmeliaceae</taxon>
        <taxon>Alectoria</taxon>
    </lineage>
</organism>
<proteinExistence type="predicted"/>
<evidence type="ECO:0000313" key="3">
    <source>
        <dbReference type="Proteomes" id="UP000664203"/>
    </source>
</evidence>
<dbReference type="EMBL" id="CAJPDR010000001">
    <property type="protein sequence ID" value="CAF9903163.1"/>
    <property type="molecule type" value="Genomic_DNA"/>
</dbReference>
<protein>
    <submittedName>
        <fullName evidence="2">Uncharacterized protein</fullName>
    </submittedName>
</protein>